<sequence>MHDQATPQGRSPADRARPAHRSRHEPAGSTEQIPVPQGLPHASPAVGCLARLRLAQARPSGSLATRRRHYLPPCGHCVSGVLCLMECELDGLCMYGF</sequence>
<dbReference type="Proteomes" id="UP001066276">
    <property type="component" value="Chromosome 5"/>
</dbReference>
<accession>A0AAV7RV02</accession>
<protein>
    <submittedName>
        <fullName evidence="2">Uncharacterized protein</fullName>
    </submittedName>
</protein>
<keyword evidence="3" id="KW-1185">Reference proteome</keyword>
<dbReference type="AlphaFoldDB" id="A0AAV7RV02"/>
<dbReference type="EMBL" id="JANPWB010000009">
    <property type="protein sequence ID" value="KAJ1155335.1"/>
    <property type="molecule type" value="Genomic_DNA"/>
</dbReference>
<feature type="region of interest" description="Disordered" evidence="1">
    <location>
        <begin position="1"/>
        <end position="42"/>
    </location>
</feature>
<comment type="caution">
    <text evidence="2">The sequence shown here is derived from an EMBL/GenBank/DDBJ whole genome shotgun (WGS) entry which is preliminary data.</text>
</comment>
<reference evidence="2" key="1">
    <citation type="journal article" date="2022" name="bioRxiv">
        <title>Sequencing and chromosome-scale assembly of the giantPleurodeles waltlgenome.</title>
        <authorList>
            <person name="Brown T."/>
            <person name="Elewa A."/>
            <person name="Iarovenko S."/>
            <person name="Subramanian E."/>
            <person name="Araus A.J."/>
            <person name="Petzold A."/>
            <person name="Susuki M."/>
            <person name="Suzuki K.-i.T."/>
            <person name="Hayashi T."/>
            <person name="Toyoda A."/>
            <person name="Oliveira C."/>
            <person name="Osipova E."/>
            <person name="Leigh N.D."/>
            <person name="Simon A."/>
            <person name="Yun M.H."/>
        </authorList>
    </citation>
    <scope>NUCLEOTIDE SEQUENCE</scope>
    <source>
        <strain evidence="2">20211129_DDA</strain>
        <tissue evidence="2">Liver</tissue>
    </source>
</reference>
<evidence type="ECO:0000313" key="2">
    <source>
        <dbReference type="EMBL" id="KAJ1155335.1"/>
    </source>
</evidence>
<gene>
    <name evidence="2" type="ORF">NDU88_008065</name>
</gene>
<evidence type="ECO:0000256" key="1">
    <source>
        <dbReference type="SAM" id="MobiDB-lite"/>
    </source>
</evidence>
<name>A0AAV7RV02_PLEWA</name>
<organism evidence="2 3">
    <name type="scientific">Pleurodeles waltl</name>
    <name type="common">Iberian ribbed newt</name>
    <dbReference type="NCBI Taxonomy" id="8319"/>
    <lineage>
        <taxon>Eukaryota</taxon>
        <taxon>Metazoa</taxon>
        <taxon>Chordata</taxon>
        <taxon>Craniata</taxon>
        <taxon>Vertebrata</taxon>
        <taxon>Euteleostomi</taxon>
        <taxon>Amphibia</taxon>
        <taxon>Batrachia</taxon>
        <taxon>Caudata</taxon>
        <taxon>Salamandroidea</taxon>
        <taxon>Salamandridae</taxon>
        <taxon>Pleurodelinae</taxon>
        <taxon>Pleurodeles</taxon>
    </lineage>
</organism>
<proteinExistence type="predicted"/>
<evidence type="ECO:0000313" key="3">
    <source>
        <dbReference type="Proteomes" id="UP001066276"/>
    </source>
</evidence>